<keyword evidence="3" id="KW-1185">Reference proteome</keyword>
<dbReference type="EMBL" id="CAAALY010032423">
    <property type="protein sequence ID" value="VEL17393.1"/>
    <property type="molecule type" value="Genomic_DNA"/>
</dbReference>
<dbReference type="Proteomes" id="UP000784294">
    <property type="component" value="Unassembled WGS sequence"/>
</dbReference>
<reference evidence="2" key="1">
    <citation type="submission" date="2018-11" db="EMBL/GenBank/DDBJ databases">
        <authorList>
            <consortium name="Pathogen Informatics"/>
        </authorList>
    </citation>
    <scope>NUCLEOTIDE SEQUENCE</scope>
</reference>
<gene>
    <name evidence="2" type="ORF">PXEA_LOCUS10833</name>
</gene>
<feature type="compositionally biased region" description="Low complexity" evidence="1">
    <location>
        <begin position="1"/>
        <end position="16"/>
    </location>
</feature>
<name>A0A3S5BTB3_9PLAT</name>
<dbReference type="AlphaFoldDB" id="A0A3S5BTB3"/>
<proteinExistence type="predicted"/>
<comment type="caution">
    <text evidence="2">The sequence shown here is derived from an EMBL/GenBank/DDBJ whole genome shotgun (WGS) entry which is preliminary data.</text>
</comment>
<evidence type="ECO:0000313" key="2">
    <source>
        <dbReference type="EMBL" id="VEL17393.1"/>
    </source>
</evidence>
<evidence type="ECO:0000313" key="3">
    <source>
        <dbReference type="Proteomes" id="UP000784294"/>
    </source>
</evidence>
<organism evidence="2 3">
    <name type="scientific">Protopolystoma xenopodis</name>
    <dbReference type="NCBI Taxonomy" id="117903"/>
    <lineage>
        <taxon>Eukaryota</taxon>
        <taxon>Metazoa</taxon>
        <taxon>Spiralia</taxon>
        <taxon>Lophotrochozoa</taxon>
        <taxon>Platyhelminthes</taxon>
        <taxon>Monogenea</taxon>
        <taxon>Polyopisthocotylea</taxon>
        <taxon>Polystomatidea</taxon>
        <taxon>Polystomatidae</taxon>
        <taxon>Protopolystoma</taxon>
    </lineage>
</organism>
<protein>
    <submittedName>
        <fullName evidence="2">Uncharacterized protein</fullName>
    </submittedName>
</protein>
<feature type="region of interest" description="Disordered" evidence="1">
    <location>
        <begin position="61"/>
        <end position="88"/>
    </location>
</feature>
<evidence type="ECO:0000256" key="1">
    <source>
        <dbReference type="SAM" id="MobiDB-lite"/>
    </source>
</evidence>
<accession>A0A3S5BTB3</accession>
<sequence>MRSGSGSGFRSQSVSGTRTGPTGTPANALLPAGTVTFVDATRGRLGIEHLAELSLFVHEHLGGPKQTTPKVAIKSSHASRMAGQHGTQIRMLPKELRSFRRER</sequence>
<feature type="region of interest" description="Disordered" evidence="1">
    <location>
        <begin position="1"/>
        <end position="29"/>
    </location>
</feature>